<dbReference type="Proteomes" id="UP000193144">
    <property type="component" value="Unassembled WGS sequence"/>
</dbReference>
<dbReference type="EMBL" id="MCFA01000037">
    <property type="protein sequence ID" value="ORY13929.1"/>
    <property type="molecule type" value="Genomic_DNA"/>
</dbReference>
<comment type="caution">
    <text evidence="2">The sequence shown here is derived from an EMBL/GenBank/DDBJ whole genome shotgun (WGS) entry which is preliminary data.</text>
</comment>
<accession>A0A1Y1ZUJ0</accession>
<proteinExistence type="predicted"/>
<feature type="region of interest" description="Disordered" evidence="1">
    <location>
        <begin position="39"/>
        <end position="80"/>
    </location>
</feature>
<feature type="compositionally biased region" description="Basic and acidic residues" evidence="1">
    <location>
        <begin position="139"/>
        <end position="148"/>
    </location>
</feature>
<sequence length="178" mass="19294">MATRISLLPTRKRVFSTVSLSFAVSREFEALSFTNVTARPDLARGPPPDTAGLASTSQTVRYRPSRQRPVPSVCPRPLGYSSRQRTKLAALSTAATTLLRKTARPIATTPSTPSTPNIDGSPVYRRYETIPSSSSMLGVDREGTRPDPEPMTIVCQSLRIWVSSLSVETEHAGTSSTT</sequence>
<reference evidence="2 3" key="1">
    <citation type="submission" date="2016-07" db="EMBL/GenBank/DDBJ databases">
        <title>Pervasive Adenine N6-methylation of Active Genes in Fungi.</title>
        <authorList>
            <consortium name="DOE Joint Genome Institute"/>
            <person name="Mondo S.J."/>
            <person name="Dannebaum R.O."/>
            <person name="Kuo R.C."/>
            <person name="Labutti K."/>
            <person name="Haridas S."/>
            <person name="Kuo A."/>
            <person name="Salamov A."/>
            <person name="Ahrendt S.R."/>
            <person name="Lipzen A."/>
            <person name="Sullivan W."/>
            <person name="Andreopoulos W.B."/>
            <person name="Clum A."/>
            <person name="Lindquist E."/>
            <person name="Daum C."/>
            <person name="Ramamoorthy G.K."/>
            <person name="Gryganskyi A."/>
            <person name="Culley D."/>
            <person name="Magnuson J.K."/>
            <person name="James T.Y."/>
            <person name="O'Malley M.A."/>
            <person name="Stajich J.E."/>
            <person name="Spatafora J.W."/>
            <person name="Visel A."/>
            <person name="Grigoriev I.V."/>
        </authorList>
    </citation>
    <scope>NUCLEOTIDE SEQUENCE [LARGE SCALE GENOMIC DNA]</scope>
    <source>
        <strain evidence="2 3">CBS 115471</strain>
    </source>
</reference>
<protein>
    <submittedName>
        <fullName evidence="2">Uncharacterized protein</fullName>
    </submittedName>
</protein>
<gene>
    <name evidence="2" type="ORF">BCR34DRAFT_586148</name>
</gene>
<feature type="region of interest" description="Disordered" evidence="1">
    <location>
        <begin position="103"/>
        <end position="150"/>
    </location>
</feature>
<name>A0A1Y1ZUJ0_9PLEO</name>
<dbReference type="AlphaFoldDB" id="A0A1Y1ZUJ0"/>
<evidence type="ECO:0000256" key="1">
    <source>
        <dbReference type="SAM" id="MobiDB-lite"/>
    </source>
</evidence>
<evidence type="ECO:0000313" key="2">
    <source>
        <dbReference type="EMBL" id="ORY13929.1"/>
    </source>
</evidence>
<evidence type="ECO:0000313" key="3">
    <source>
        <dbReference type="Proteomes" id="UP000193144"/>
    </source>
</evidence>
<keyword evidence="3" id="KW-1185">Reference proteome</keyword>
<organism evidence="2 3">
    <name type="scientific">Clohesyomyces aquaticus</name>
    <dbReference type="NCBI Taxonomy" id="1231657"/>
    <lineage>
        <taxon>Eukaryota</taxon>
        <taxon>Fungi</taxon>
        <taxon>Dikarya</taxon>
        <taxon>Ascomycota</taxon>
        <taxon>Pezizomycotina</taxon>
        <taxon>Dothideomycetes</taxon>
        <taxon>Pleosporomycetidae</taxon>
        <taxon>Pleosporales</taxon>
        <taxon>Lindgomycetaceae</taxon>
        <taxon>Clohesyomyces</taxon>
    </lineage>
</organism>